<dbReference type="Proteomes" id="UP000184406">
    <property type="component" value="Unassembled WGS sequence"/>
</dbReference>
<protein>
    <submittedName>
        <fullName evidence="1">Uncharacterized protein</fullName>
    </submittedName>
</protein>
<dbReference type="EMBL" id="FQUX01000001">
    <property type="protein sequence ID" value="SHE65007.1"/>
    <property type="molecule type" value="Genomic_DNA"/>
</dbReference>
<reference evidence="2" key="1">
    <citation type="submission" date="2016-11" db="EMBL/GenBank/DDBJ databases">
        <authorList>
            <person name="Varghese N."/>
            <person name="Submissions S."/>
        </authorList>
    </citation>
    <scope>NUCLEOTIDE SEQUENCE [LARGE SCALE GENOMIC DNA]</scope>
    <source>
        <strain evidence="2">DSM 17539</strain>
    </source>
</reference>
<gene>
    <name evidence="1" type="ORF">SAMN03080594_101873</name>
</gene>
<keyword evidence="2" id="KW-1185">Reference proteome</keyword>
<proteinExistence type="predicted"/>
<organism evidence="1 2">
    <name type="scientific">Arenibacter palladensis</name>
    <dbReference type="NCBI Taxonomy" id="237373"/>
    <lineage>
        <taxon>Bacteria</taxon>
        <taxon>Pseudomonadati</taxon>
        <taxon>Bacteroidota</taxon>
        <taxon>Flavobacteriia</taxon>
        <taxon>Flavobacteriales</taxon>
        <taxon>Flavobacteriaceae</taxon>
        <taxon>Arenibacter</taxon>
    </lineage>
</organism>
<name>A0A1M4V7Z0_9FLAO</name>
<dbReference type="AlphaFoldDB" id="A0A1M4V7Z0"/>
<evidence type="ECO:0000313" key="2">
    <source>
        <dbReference type="Proteomes" id="UP000184406"/>
    </source>
</evidence>
<evidence type="ECO:0000313" key="1">
    <source>
        <dbReference type="EMBL" id="SHE65007.1"/>
    </source>
</evidence>
<accession>A0A1M4V7Z0</accession>
<sequence length="32" mass="3409">MFQKFLSIEINKVMVNAVGFGGNAVSVLLGKP</sequence>